<dbReference type="GO" id="GO:0016603">
    <property type="term" value="F:glutaminyl-peptide cyclotransferase activity"/>
    <property type="evidence" value="ECO:0007669"/>
    <property type="project" value="InterPro"/>
</dbReference>
<keyword evidence="1" id="KW-0808">Transferase</keyword>
<dbReference type="OrthoDB" id="9783700at2"/>
<dbReference type="AlphaFoldDB" id="A0A4S3M3A5"/>
<gene>
    <name evidence="1" type="ORF">E7Z59_10030</name>
</gene>
<dbReference type="Proteomes" id="UP000305939">
    <property type="component" value="Unassembled WGS sequence"/>
</dbReference>
<dbReference type="SUPFAM" id="SSF50969">
    <property type="entry name" value="YVTN repeat-like/Quinoprotein amine dehydrogenase"/>
    <property type="match status" value="1"/>
</dbReference>
<dbReference type="InterPro" id="IPR007788">
    <property type="entry name" value="QCT"/>
</dbReference>
<sequence length="348" mass="39271">MFIHKILTFSILSVLAIGCGNNEKKTEKYFSLKAAAKDAKINYGESVSITLENRKNIEFDSVQYFLNDSRIYPENNAVVMTPEKLGEQDLEATIFAGEKVFNVSTSLLVLAADAPKIYTYEILNTYPHDINAFTQGLEFHDDTLYEGTGRKGKSALRKIDLESGKVLSEVALNANYFGEGITIMNNKVYQLTWQSRTGFVYDLNTFERTATFKYGKSKEGWGLTNDGTRIYMSDGTDKIWILDPETLQETDHLEIVTNTSVFNKANELEYVNGSIYANVWLKDSAMIIDAKTGAITGVIDFRGLKSKVTQHDDLDVLNGIAYHPGRQTFFVTGKNWDKIFEVQIKEKQ</sequence>
<accession>A0A4S3M3A5</accession>
<organism evidence="1 2">
    <name type="scientific">Robertkochia marina</name>
    <dbReference type="NCBI Taxonomy" id="1227945"/>
    <lineage>
        <taxon>Bacteria</taxon>
        <taxon>Pseudomonadati</taxon>
        <taxon>Bacteroidota</taxon>
        <taxon>Flavobacteriia</taxon>
        <taxon>Flavobacteriales</taxon>
        <taxon>Flavobacteriaceae</taxon>
        <taxon>Robertkochia</taxon>
    </lineage>
</organism>
<dbReference type="EMBL" id="SSMC01000002">
    <property type="protein sequence ID" value="THD67975.1"/>
    <property type="molecule type" value="Genomic_DNA"/>
</dbReference>
<dbReference type="Gene3D" id="2.130.10.10">
    <property type="entry name" value="YVTN repeat-like/Quinoprotein amine dehydrogenase"/>
    <property type="match status" value="1"/>
</dbReference>
<dbReference type="InterPro" id="IPR011044">
    <property type="entry name" value="Quino_amine_DH_bsu"/>
</dbReference>
<dbReference type="RefSeq" id="WP_136336180.1">
    <property type="nucleotide sequence ID" value="NZ_QXMP01000015.1"/>
</dbReference>
<name>A0A4S3M3A5_9FLAO</name>
<dbReference type="Pfam" id="PF05096">
    <property type="entry name" value="Glu_cyclase_2"/>
    <property type="match status" value="1"/>
</dbReference>
<evidence type="ECO:0000313" key="2">
    <source>
        <dbReference type="Proteomes" id="UP000305939"/>
    </source>
</evidence>
<proteinExistence type="predicted"/>
<dbReference type="InterPro" id="IPR015943">
    <property type="entry name" value="WD40/YVTN_repeat-like_dom_sf"/>
</dbReference>
<reference evidence="1 2" key="1">
    <citation type="submission" date="2019-04" db="EMBL/GenBank/DDBJ databases">
        <title>Draft genome sequence of Robertkochia marina CC-AMO-30D.</title>
        <authorList>
            <person name="Hameed A."/>
            <person name="Lin S.-Y."/>
            <person name="Shahina M."/>
            <person name="Lai W.-A."/>
            <person name="Young C.-C."/>
        </authorList>
    </citation>
    <scope>NUCLEOTIDE SEQUENCE [LARGE SCALE GENOMIC DNA]</scope>
    <source>
        <strain evidence="1 2">CC-AMO-30D</strain>
    </source>
</reference>
<dbReference type="PROSITE" id="PS51257">
    <property type="entry name" value="PROKAR_LIPOPROTEIN"/>
    <property type="match status" value="1"/>
</dbReference>
<keyword evidence="2" id="KW-1185">Reference proteome</keyword>
<dbReference type="PANTHER" id="PTHR31270">
    <property type="entry name" value="GLUTAMINYL-PEPTIDE CYCLOTRANSFERASE"/>
    <property type="match status" value="1"/>
</dbReference>
<dbReference type="PANTHER" id="PTHR31270:SF1">
    <property type="entry name" value="GLUTAMINYL-PEPTIDE CYCLOTRANSFERASE"/>
    <property type="match status" value="1"/>
</dbReference>
<comment type="caution">
    <text evidence="1">The sequence shown here is derived from an EMBL/GenBank/DDBJ whole genome shotgun (WGS) entry which is preliminary data.</text>
</comment>
<evidence type="ECO:0000313" key="1">
    <source>
        <dbReference type="EMBL" id="THD67975.1"/>
    </source>
</evidence>
<protein>
    <submittedName>
        <fullName evidence="1">Glutaminyl-peptide cyclotransferase</fullName>
    </submittedName>
</protein>